<sequence>MNVVEYASEAAELFVLPDTVTSLRAVIDDEQSTVDDIARLITFDPTLAAQLLKLANSAMYKFPNRIDTISKAIQIIGTKSLYDLAVSYGVAKTFASVNANIVDLDKFWEQSLSCALLGKHIAEAKRLRQPERLFVAGLLHNIGELAMVQIHPEMASQCAAINKNTTPRVMQQTLCGFTFAELSSEIMTAWGLPDTLNDLVSRVHHKLFPADDTDVQIMQLAYVLALDNVNQDVYEPYANLQPFLNECLKLDEDDIEVALDTTNLQCINVISMFNPSAFMVY</sequence>
<dbReference type="InterPro" id="IPR013976">
    <property type="entry name" value="HDOD"/>
</dbReference>
<accession>A0ABT7SY20</accession>
<protein>
    <submittedName>
        <fullName evidence="2">HDOD domain-containing protein</fullName>
    </submittedName>
</protein>
<dbReference type="Proteomes" id="UP001234343">
    <property type="component" value="Unassembled WGS sequence"/>
</dbReference>
<dbReference type="PROSITE" id="PS51833">
    <property type="entry name" value="HDOD"/>
    <property type="match status" value="1"/>
</dbReference>
<dbReference type="PANTHER" id="PTHR33525">
    <property type="match status" value="1"/>
</dbReference>
<gene>
    <name evidence="2" type="ORF">QTP81_10805</name>
</gene>
<dbReference type="InterPro" id="IPR052340">
    <property type="entry name" value="RNase_Y/CdgJ"/>
</dbReference>
<dbReference type="Pfam" id="PF08668">
    <property type="entry name" value="HDOD"/>
    <property type="match status" value="1"/>
</dbReference>
<evidence type="ECO:0000259" key="1">
    <source>
        <dbReference type="PROSITE" id="PS51833"/>
    </source>
</evidence>
<evidence type="ECO:0000313" key="2">
    <source>
        <dbReference type="EMBL" id="MDM7861086.1"/>
    </source>
</evidence>
<proteinExistence type="predicted"/>
<dbReference type="EMBL" id="JAUCBP010000007">
    <property type="protein sequence ID" value="MDM7861086.1"/>
    <property type="molecule type" value="Genomic_DNA"/>
</dbReference>
<evidence type="ECO:0000313" key="3">
    <source>
        <dbReference type="Proteomes" id="UP001234343"/>
    </source>
</evidence>
<name>A0ABT7SY20_9ALTE</name>
<dbReference type="Gene3D" id="1.10.3210.10">
    <property type="entry name" value="Hypothetical protein af1432"/>
    <property type="match status" value="1"/>
</dbReference>
<dbReference type="PANTHER" id="PTHR33525:SF5">
    <property type="entry name" value="TWO COMPONENT SIGNAL TRANSDUCTION SYSTEM RESPONSE REGULATOR"/>
    <property type="match status" value="1"/>
</dbReference>
<reference evidence="2 3" key="1">
    <citation type="submission" date="2023-06" db="EMBL/GenBank/DDBJ databases">
        <title>Alteromonas sp. ASW11-36 isolated from intertidal sand.</title>
        <authorList>
            <person name="Li Y."/>
        </authorList>
    </citation>
    <scope>NUCLEOTIDE SEQUENCE [LARGE SCALE GENOMIC DNA]</scope>
    <source>
        <strain evidence="2 3">ASW11-36</strain>
    </source>
</reference>
<keyword evidence="3" id="KW-1185">Reference proteome</keyword>
<feature type="domain" description="HDOD" evidence="1">
    <location>
        <begin position="13"/>
        <end position="206"/>
    </location>
</feature>
<organism evidence="2 3">
    <name type="scientific">Alteromonas arenosi</name>
    <dbReference type="NCBI Taxonomy" id="3055817"/>
    <lineage>
        <taxon>Bacteria</taxon>
        <taxon>Pseudomonadati</taxon>
        <taxon>Pseudomonadota</taxon>
        <taxon>Gammaproteobacteria</taxon>
        <taxon>Alteromonadales</taxon>
        <taxon>Alteromonadaceae</taxon>
        <taxon>Alteromonas/Salinimonas group</taxon>
        <taxon>Alteromonas</taxon>
    </lineage>
</organism>
<dbReference type="SUPFAM" id="SSF109604">
    <property type="entry name" value="HD-domain/PDEase-like"/>
    <property type="match status" value="1"/>
</dbReference>
<dbReference type="RefSeq" id="WP_289365432.1">
    <property type="nucleotide sequence ID" value="NZ_JAUCBP010000007.1"/>
</dbReference>
<comment type="caution">
    <text evidence="2">The sequence shown here is derived from an EMBL/GenBank/DDBJ whole genome shotgun (WGS) entry which is preliminary data.</text>
</comment>